<dbReference type="GO" id="GO:2001033">
    <property type="term" value="P:negative regulation of double-strand break repair via nonhomologous end joining"/>
    <property type="evidence" value="ECO:0007669"/>
    <property type="project" value="InterPro"/>
</dbReference>
<protein>
    <submittedName>
        <fullName evidence="2">Modulator of retrovirus infection-like</fullName>
    </submittedName>
</protein>
<proteinExistence type="predicted"/>
<keyword evidence="3" id="KW-1185">Reference proteome</keyword>
<organism evidence="2 3">
    <name type="scientific">Acipenser ruthenus</name>
    <name type="common">Sterlet sturgeon</name>
    <dbReference type="NCBI Taxonomy" id="7906"/>
    <lineage>
        <taxon>Eukaryota</taxon>
        <taxon>Metazoa</taxon>
        <taxon>Chordata</taxon>
        <taxon>Craniata</taxon>
        <taxon>Vertebrata</taxon>
        <taxon>Euteleostomi</taxon>
        <taxon>Actinopterygii</taxon>
        <taxon>Chondrostei</taxon>
        <taxon>Acipenseriformes</taxon>
        <taxon>Acipenseridae</taxon>
        <taxon>Acipenser</taxon>
    </lineage>
</organism>
<evidence type="ECO:0000313" key="3">
    <source>
        <dbReference type="Proteomes" id="UP000289886"/>
    </source>
</evidence>
<sequence length="79" mass="9044">MEPMDAEGKRRLLPGWMVRRSEETKVDRPREGPTKITTSAKRGERKTVESIVTVYCMNEAELVNAAFDLLATITYHTNF</sequence>
<feature type="region of interest" description="Disordered" evidence="1">
    <location>
        <begin position="18"/>
        <end position="43"/>
    </location>
</feature>
<dbReference type="GO" id="GO:0006303">
    <property type="term" value="P:double-strand break repair via nonhomologous end joining"/>
    <property type="evidence" value="ECO:0007669"/>
    <property type="project" value="TreeGrafter"/>
</dbReference>
<evidence type="ECO:0000256" key="1">
    <source>
        <dbReference type="SAM" id="MobiDB-lite"/>
    </source>
</evidence>
<dbReference type="Proteomes" id="UP000289886">
    <property type="component" value="Unassembled WGS sequence"/>
</dbReference>
<feature type="compositionally biased region" description="Basic and acidic residues" evidence="1">
    <location>
        <begin position="19"/>
        <end position="33"/>
    </location>
</feature>
<accession>A0A444UM26</accession>
<name>A0A444UM26_ACIRT</name>
<gene>
    <name evidence="2" type="ORF">EOD39_12064</name>
</gene>
<reference evidence="2 3" key="1">
    <citation type="submission" date="2019-01" db="EMBL/GenBank/DDBJ databases">
        <title>Draft Genome and Complete Hox-Cluster Characterization of the Sterlet Sturgeon (Acipenser ruthenus).</title>
        <authorList>
            <person name="Wei Q."/>
        </authorList>
    </citation>
    <scope>NUCLEOTIDE SEQUENCE [LARGE SCALE GENOMIC DNA]</scope>
    <source>
        <strain evidence="2">WHYD16114868_AA</strain>
        <tissue evidence="2">Blood</tissue>
    </source>
</reference>
<evidence type="ECO:0000313" key="2">
    <source>
        <dbReference type="EMBL" id="RXM36242.1"/>
    </source>
</evidence>
<dbReference type="GO" id="GO:0005737">
    <property type="term" value="C:cytoplasm"/>
    <property type="evidence" value="ECO:0007669"/>
    <property type="project" value="TreeGrafter"/>
</dbReference>
<comment type="caution">
    <text evidence="2">The sequence shown here is derived from an EMBL/GenBank/DDBJ whole genome shotgun (WGS) entry which is preliminary data.</text>
</comment>
<dbReference type="InterPro" id="IPR028278">
    <property type="entry name" value="MRI"/>
</dbReference>
<dbReference type="GO" id="GO:0005634">
    <property type="term" value="C:nucleus"/>
    <property type="evidence" value="ECO:0007669"/>
    <property type="project" value="TreeGrafter"/>
</dbReference>
<dbReference type="AlphaFoldDB" id="A0A444UM26"/>
<dbReference type="PANTHER" id="PTHR14566">
    <property type="entry name" value="CELL CYCLE REGULATOR OF NON-HOMOLOGOUS END JOINING"/>
    <property type="match status" value="1"/>
</dbReference>
<dbReference type="PANTHER" id="PTHR14566:SF0">
    <property type="entry name" value="CELL CYCLE REGULATOR OF NON-HOMOLOGOUS END JOINING"/>
    <property type="match status" value="1"/>
</dbReference>
<dbReference type="EMBL" id="SCEB01214280">
    <property type="protein sequence ID" value="RXM36242.1"/>
    <property type="molecule type" value="Genomic_DNA"/>
</dbReference>